<evidence type="ECO:0000256" key="9">
    <source>
        <dbReference type="SAM" id="Phobius"/>
    </source>
</evidence>
<evidence type="ECO:0000313" key="10">
    <source>
        <dbReference type="EMBL" id="KAJ4391154.1"/>
    </source>
</evidence>
<dbReference type="Pfam" id="PF01544">
    <property type="entry name" value="CorA"/>
    <property type="match status" value="1"/>
</dbReference>
<feature type="compositionally biased region" description="Basic and acidic residues" evidence="8">
    <location>
        <begin position="1214"/>
        <end position="1242"/>
    </location>
</feature>
<comment type="subcellular location">
    <subcellularLocation>
        <location evidence="1">Membrane</location>
        <topology evidence="1">Multi-pass membrane protein</topology>
    </subcellularLocation>
</comment>
<dbReference type="AlphaFoldDB" id="A0A9W8YVE6"/>
<feature type="region of interest" description="Disordered" evidence="8">
    <location>
        <begin position="1115"/>
        <end position="1148"/>
    </location>
</feature>
<dbReference type="Gene3D" id="1.25.40.20">
    <property type="entry name" value="Ankyrin repeat-containing domain"/>
    <property type="match status" value="3"/>
</dbReference>
<comment type="caution">
    <text evidence="10">The sequence shown here is derived from an EMBL/GenBank/DDBJ whole genome shotgun (WGS) entry which is preliminary data.</text>
</comment>
<dbReference type="PRINTS" id="PR01415">
    <property type="entry name" value="ANKYRIN"/>
</dbReference>
<dbReference type="GO" id="GO:0046873">
    <property type="term" value="F:metal ion transmembrane transporter activity"/>
    <property type="evidence" value="ECO:0007669"/>
    <property type="project" value="InterPro"/>
</dbReference>
<dbReference type="Pfam" id="PF00023">
    <property type="entry name" value="Ank"/>
    <property type="match status" value="1"/>
</dbReference>
<evidence type="ECO:0000256" key="6">
    <source>
        <dbReference type="ARBA" id="ARBA00023136"/>
    </source>
</evidence>
<evidence type="ECO:0000256" key="7">
    <source>
        <dbReference type="PROSITE-ProRule" id="PRU00023"/>
    </source>
</evidence>
<evidence type="ECO:0000256" key="4">
    <source>
        <dbReference type="ARBA" id="ARBA00022989"/>
    </source>
</evidence>
<feature type="repeat" description="ANK" evidence="7">
    <location>
        <begin position="121"/>
        <end position="153"/>
    </location>
</feature>
<dbReference type="PROSITE" id="PS50297">
    <property type="entry name" value="ANK_REP_REGION"/>
    <property type="match status" value="4"/>
</dbReference>
<dbReference type="InterPro" id="IPR002523">
    <property type="entry name" value="MgTranspt_CorA/ZnTranspt_ZntB"/>
</dbReference>
<keyword evidence="6 9" id="KW-0472">Membrane</keyword>
<feature type="repeat" description="ANK" evidence="7">
    <location>
        <begin position="381"/>
        <end position="404"/>
    </location>
</feature>
<feature type="transmembrane region" description="Helical" evidence="9">
    <location>
        <begin position="1038"/>
        <end position="1062"/>
    </location>
</feature>
<dbReference type="Pfam" id="PF12796">
    <property type="entry name" value="Ank_2"/>
    <property type="match status" value="3"/>
</dbReference>
<gene>
    <name evidence="10" type="ORF">N0V93_004770</name>
</gene>
<feature type="repeat" description="ANK" evidence="7">
    <location>
        <begin position="315"/>
        <end position="347"/>
    </location>
</feature>
<keyword evidence="2 9" id="KW-0812">Transmembrane</keyword>
<feature type="region of interest" description="Disordered" evidence="8">
    <location>
        <begin position="585"/>
        <end position="673"/>
    </location>
</feature>
<dbReference type="InterPro" id="IPR002110">
    <property type="entry name" value="Ankyrin_rpt"/>
</dbReference>
<dbReference type="OrthoDB" id="341259at2759"/>
<feature type="compositionally biased region" description="Basic and acidic residues" evidence="8">
    <location>
        <begin position="627"/>
        <end position="643"/>
    </location>
</feature>
<keyword evidence="4 9" id="KW-1133">Transmembrane helix</keyword>
<dbReference type="PANTHER" id="PTHR24198">
    <property type="entry name" value="ANKYRIN REPEAT AND PROTEIN KINASE DOMAIN-CONTAINING PROTEIN"/>
    <property type="match status" value="1"/>
</dbReference>
<reference evidence="10" key="1">
    <citation type="submission" date="2022-10" db="EMBL/GenBank/DDBJ databases">
        <title>Tapping the CABI collections for fungal endophytes: first genome assemblies for Collariella, Neodidymelliopsis, Ascochyta clinopodiicola, Didymella pomorum, Didymosphaeria variabile, Neocosmospora piperis and Neocucurbitaria cava.</title>
        <authorList>
            <person name="Hill R."/>
        </authorList>
    </citation>
    <scope>NUCLEOTIDE SEQUENCE</scope>
    <source>
        <strain evidence="10">IMI 355082</strain>
    </source>
</reference>
<dbReference type="SMART" id="SM00248">
    <property type="entry name" value="ANK"/>
    <property type="match status" value="9"/>
</dbReference>
<dbReference type="GO" id="GO:0016020">
    <property type="term" value="C:membrane"/>
    <property type="evidence" value="ECO:0007669"/>
    <property type="project" value="UniProtKB-SubCell"/>
</dbReference>
<evidence type="ECO:0008006" key="12">
    <source>
        <dbReference type="Google" id="ProtNLM"/>
    </source>
</evidence>
<proteinExistence type="predicted"/>
<evidence type="ECO:0000256" key="1">
    <source>
        <dbReference type="ARBA" id="ARBA00004141"/>
    </source>
</evidence>
<protein>
    <recommendedName>
        <fullName evidence="12">Ankyrin repeat protein</fullName>
    </recommendedName>
</protein>
<feature type="compositionally biased region" description="Polar residues" evidence="8">
    <location>
        <begin position="601"/>
        <end position="614"/>
    </location>
</feature>
<dbReference type="SUPFAM" id="SSF144083">
    <property type="entry name" value="Magnesium transport protein CorA, transmembrane region"/>
    <property type="match status" value="1"/>
</dbReference>
<sequence>MATTASLSSSNAPEHVKRHVKILNASVLGNESEIREALAEEQWPSSAELDTLRQALVKAATKGSLKVLRLLLDSGAEVHPRKDNEVSPLFKAAEAGHLAIVLELLNHHADPNWQVIKTGVAGQTALFRAAEAGHLAVVTTLLARGADPNLRAKNGQTALYLACLRGRNTTVKALLDGGADPDGGRSEEGLVGDKDGRTPLLAMSAEKAPEGRISEEEHPEKPDDSVPNGFAENFREQTNARKKKSSKSKPTEKISRWNTETVRLLLDKGANQNAKDSTKRSPLHWVATNGYADFAKCLLSEEFRETADIDAIQNRGKTALHLASEHNRIEIVDILLDHGAKPNPKSDGLWTPLINAAEKGHATVVAKLLDARADVNAELSNRMTALHWASFNGHEEVVRILLERPDINLSGKDQFERTPMLCAAERRHNAIVRMLSPTCHAHRLSEAAREATKRFEATIVDFGEFQFEKYQKNEVKEKKPQLVFKHAVYDLLYGFDEKTQQATVPVLTKNIKWQPQFRWIHLPSNNIAWIEDLLAKSFIEGGHRDVEGFKALGKCFDQEHRGPLYHSNFMRPYCHHVPSRRAEKEDSALRSVAEHGGEQDTLASQSTMLGTDSVTTDHSEASTGKQAETKKKSKSEQIAERHPQRQKRHKGPPGNPPGTKEARLSSRQSSFAPSLASTEAFRQLVNNGKMVLFMPFLHYETHDRRVSMTDTIRKAQTGEQAPENASRDELLVHAYKNSLHPRRTLDQFFYHGIETDQRDSDQVVWRYCQRYRKYEETKLFMVDQLWMWILGGDTVITCFPQRWNQPKQDPLDVVEAIIKETNAKTHPRIQSVYDLAILITNRCAGIFDHHRLEAQQFQFLDMFEFSIGNVTNEESKLFSRFNKASEQSTMWLNRHRRGGSEDQLEPTNDLLNIHQETKLLAEIKDIQDELKIIGNVLYLQTAVLEKFKQNIEHELRPAVEGNRKIIEPILKDVKRRSQEQLDDISVHRVDISHMFDQASDVKDSLTNLLDLKQKHSNALEARFAREQAIIAAKQGQTIMVFTIVTIIFLPMSFIAAFFAINFEDWGGQLTIGYVSKYMFGIGLAISFVFVASAFLVHDISDAWKTILRRTRKYTNGLSKNTKPGPEKDHLPNEIPTWAGKDESYKPSTSGGFATAYRSAADDMDWKRRGLEGPETYLRMSRDREQLEHARLGLSPRFGARKLSIGSGGIPRLSLDGRRGRFSGDLERGRDPSRSRVRWESGR</sequence>
<feature type="repeat" description="ANK" evidence="7">
    <location>
        <begin position="51"/>
        <end position="83"/>
    </location>
</feature>
<dbReference type="Gene3D" id="1.20.58.340">
    <property type="entry name" value="Magnesium transport protein CorA, transmembrane region"/>
    <property type="match status" value="1"/>
</dbReference>
<keyword evidence="3" id="KW-0677">Repeat</keyword>
<evidence type="ECO:0000256" key="2">
    <source>
        <dbReference type="ARBA" id="ARBA00022692"/>
    </source>
</evidence>
<dbReference type="SUPFAM" id="SSF48403">
    <property type="entry name" value="Ankyrin repeat"/>
    <property type="match status" value="2"/>
</dbReference>
<organism evidence="10 11">
    <name type="scientific">Gnomoniopsis smithogilvyi</name>
    <dbReference type="NCBI Taxonomy" id="1191159"/>
    <lineage>
        <taxon>Eukaryota</taxon>
        <taxon>Fungi</taxon>
        <taxon>Dikarya</taxon>
        <taxon>Ascomycota</taxon>
        <taxon>Pezizomycotina</taxon>
        <taxon>Sordariomycetes</taxon>
        <taxon>Sordariomycetidae</taxon>
        <taxon>Diaporthales</taxon>
        <taxon>Gnomoniaceae</taxon>
        <taxon>Gnomoniopsis</taxon>
    </lineage>
</organism>
<feature type="compositionally biased region" description="Basic and acidic residues" evidence="8">
    <location>
        <begin position="182"/>
        <end position="197"/>
    </location>
</feature>
<dbReference type="PANTHER" id="PTHR24198:SF165">
    <property type="entry name" value="ANKYRIN REPEAT-CONTAINING PROTEIN-RELATED"/>
    <property type="match status" value="1"/>
</dbReference>
<name>A0A9W8YVE6_9PEZI</name>
<feature type="compositionally biased region" description="Basic and acidic residues" evidence="8">
    <location>
        <begin position="585"/>
        <end position="598"/>
    </location>
</feature>
<dbReference type="InterPro" id="IPR045863">
    <property type="entry name" value="CorA_TM1_TM2"/>
</dbReference>
<evidence type="ECO:0000313" key="11">
    <source>
        <dbReference type="Proteomes" id="UP001140453"/>
    </source>
</evidence>
<evidence type="ECO:0000256" key="3">
    <source>
        <dbReference type="ARBA" id="ARBA00022737"/>
    </source>
</evidence>
<evidence type="ECO:0000256" key="8">
    <source>
        <dbReference type="SAM" id="MobiDB-lite"/>
    </source>
</evidence>
<dbReference type="PROSITE" id="PS50088">
    <property type="entry name" value="ANK_REPEAT"/>
    <property type="match status" value="5"/>
</dbReference>
<feature type="transmembrane region" description="Helical" evidence="9">
    <location>
        <begin position="1074"/>
        <end position="1096"/>
    </location>
</feature>
<dbReference type="EMBL" id="JAPEVB010000003">
    <property type="protein sequence ID" value="KAJ4391154.1"/>
    <property type="molecule type" value="Genomic_DNA"/>
</dbReference>
<keyword evidence="5 7" id="KW-0040">ANK repeat</keyword>
<feature type="compositionally biased region" description="Basic and acidic residues" evidence="8">
    <location>
        <begin position="207"/>
        <end position="224"/>
    </location>
</feature>
<accession>A0A9W8YVE6</accession>
<keyword evidence="11" id="KW-1185">Reference proteome</keyword>
<feature type="region of interest" description="Disordered" evidence="8">
    <location>
        <begin position="175"/>
        <end position="256"/>
    </location>
</feature>
<dbReference type="Proteomes" id="UP001140453">
    <property type="component" value="Unassembled WGS sequence"/>
</dbReference>
<dbReference type="GO" id="GO:0005737">
    <property type="term" value="C:cytoplasm"/>
    <property type="evidence" value="ECO:0007669"/>
    <property type="project" value="TreeGrafter"/>
</dbReference>
<feature type="repeat" description="ANK" evidence="7">
    <location>
        <begin position="154"/>
        <end position="186"/>
    </location>
</feature>
<dbReference type="InterPro" id="IPR036770">
    <property type="entry name" value="Ankyrin_rpt-contain_sf"/>
</dbReference>
<feature type="region of interest" description="Disordered" evidence="8">
    <location>
        <begin position="1208"/>
        <end position="1242"/>
    </location>
</feature>
<evidence type="ECO:0000256" key="5">
    <source>
        <dbReference type="ARBA" id="ARBA00023043"/>
    </source>
</evidence>